<reference evidence="2" key="1">
    <citation type="submission" date="2021-02" db="EMBL/GenBank/DDBJ databases">
        <authorList>
            <person name="Nowell W R."/>
        </authorList>
    </citation>
    <scope>NUCLEOTIDE SEQUENCE</scope>
</reference>
<evidence type="ECO:0000256" key="1">
    <source>
        <dbReference type="SAM" id="MobiDB-lite"/>
    </source>
</evidence>
<proteinExistence type="predicted"/>
<name>A0A819KMV4_9BILA</name>
<dbReference type="EMBL" id="CAJOAY010002433">
    <property type="protein sequence ID" value="CAF3952117.1"/>
    <property type="molecule type" value="Genomic_DNA"/>
</dbReference>
<evidence type="ECO:0000313" key="2">
    <source>
        <dbReference type="EMBL" id="CAF3952117.1"/>
    </source>
</evidence>
<feature type="region of interest" description="Disordered" evidence="1">
    <location>
        <begin position="22"/>
        <end position="94"/>
    </location>
</feature>
<feature type="compositionally biased region" description="Basic and acidic residues" evidence="1">
    <location>
        <begin position="73"/>
        <end position="94"/>
    </location>
</feature>
<feature type="compositionally biased region" description="Basic and acidic residues" evidence="1">
    <location>
        <begin position="53"/>
        <end position="65"/>
    </location>
</feature>
<evidence type="ECO:0000313" key="3">
    <source>
        <dbReference type="Proteomes" id="UP000663881"/>
    </source>
</evidence>
<organism evidence="2 3">
    <name type="scientific">Adineta steineri</name>
    <dbReference type="NCBI Taxonomy" id="433720"/>
    <lineage>
        <taxon>Eukaryota</taxon>
        <taxon>Metazoa</taxon>
        <taxon>Spiralia</taxon>
        <taxon>Gnathifera</taxon>
        <taxon>Rotifera</taxon>
        <taxon>Eurotatoria</taxon>
        <taxon>Bdelloidea</taxon>
        <taxon>Adinetida</taxon>
        <taxon>Adinetidae</taxon>
        <taxon>Adineta</taxon>
    </lineage>
</organism>
<accession>A0A819KMV4</accession>
<feature type="compositionally biased region" description="Polar residues" evidence="1">
    <location>
        <begin position="22"/>
        <end position="32"/>
    </location>
</feature>
<sequence length="94" mass="10614">MLTKLIRPLLENGWNTTKFVSTQSLSTSNILFQKTPSTTNTKNQQQKQQQDGNKNKSRAESDVEQGRSQQEGPADKEAERKSSKTNDKTTKSKK</sequence>
<comment type="caution">
    <text evidence="2">The sequence shown here is derived from an EMBL/GenBank/DDBJ whole genome shotgun (WGS) entry which is preliminary data.</text>
</comment>
<gene>
    <name evidence="2" type="ORF">OKA104_LOCUS27025</name>
</gene>
<dbReference type="Proteomes" id="UP000663881">
    <property type="component" value="Unassembled WGS sequence"/>
</dbReference>
<feature type="compositionally biased region" description="Low complexity" evidence="1">
    <location>
        <begin position="33"/>
        <end position="52"/>
    </location>
</feature>
<protein>
    <submittedName>
        <fullName evidence="2">Uncharacterized protein</fullName>
    </submittedName>
</protein>
<dbReference type="AlphaFoldDB" id="A0A819KMV4"/>